<gene>
    <name evidence="1" type="ORF">CLV30_10694</name>
</gene>
<comment type="caution">
    <text evidence="1">The sequence shown here is derived from an EMBL/GenBank/DDBJ whole genome shotgun (WGS) entry which is preliminary data.</text>
</comment>
<sequence>MSNIIEKLDMTTILDEFVRDLYNSQASLEAEIPPYEELEAFQRYSLKSTYLPVLRAAVEAAAPHVRRAVEAELVDERFTQAVAGVDIEVPDVGGAW</sequence>
<dbReference type="EMBL" id="PYGE01000006">
    <property type="protein sequence ID" value="PSL04091.1"/>
    <property type="molecule type" value="Genomic_DNA"/>
</dbReference>
<dbReference type="AlphaFoldDB" id="A0A2P8E3Q3"/>
<organism evidence="1 2">
    <name type="scientific">Haloactinopolyspora alba</name>
    <dbReference type="NCBI Taxonomy" id="648780"/>
    <lineage>
        <taxon>Bacteria</taxon>
        <taxon>Bacillati</taxon>
        <taxon>Actinomycetota</taxon>
        <taxon>Actinomycetes</taxon>
        <taxon>Jiangellales</taxon>
        <taxon>Jiangellaceae</taxon>
        <taxon>Haloactinopolyspora</taxon>
    </lineage>
</organism>
<accession>A0A2P8E3Q3</accession>
<keyword evidence="2" id="KW-1185">Reference proteome</keyword>
<proteinExistence type="predicted"/>
<protein>
    <submittedName>
        <fullName evidence="1">Uncharacterized protein</fullName>
    </submittedName>
</protein>
<name>A0A2P8E3Q3_9ACTN</name>
<evidence type="ECO:0000313" key="1">
    <source>
        <dbReference type="EMBL" id="PSL04091.1"/>
    </source>
</evidence>
<dbReference type="RefSeq" id="WP_106537114.1">
    <property type="nucleotide sequence ID" value="NZ_ML142900.1"/>
</dbReference>
<reference evidence="1 2" key="1">
    <citation type="submission" date="2018-03" db="EMBL/GenBank/DDBJ databases">
        <title>Genomic Encyclopedia of Archaeal and Bacterial Type Strains, Phase II (KMG-II): from individual species to whole genera.</title>
        <authorList>
            <person name="Goeker M."/>
        </authorList>
    </citation>
    <scope>NUCLEOTIDE SEQUENCE [LARGE SCALE GENOMIC DNA]</scope>
    <source>
        <strain evidence="1 2">DSM 45211</strain>
    </source>
</reference>
<evidence type="ECO:0000313" key="2">
    <source>
        <dbReference type="Proteomes" id="UP000243528"/>
    </source>
</evidence>
<dbReference type="Proteomes" id="UP000243528">
    <property type="component" value="Unassembled WGS sequence"/>
</dbReference>